<dbReference type="InterPro" id="IPR036390">
    <property type="entry name" value="WH_DNA-bd_sf"/>
</dbReference>
<evidence type="ECO:0000256" key="3">
    <source>
        <dbReference type="ARBA" id="ARBA00023163"/>
    </source>
</evidence>
<dbReference type="SUPFAM" id="SSF48008">
    <property type="entry name" value="GntR ligand-binding domain-like"/>
    <property type="match status" value="1"/>
</dbReference>
<accession>A0ABS5EU56</accession>
<dbReference type="Pfam" id="PF07729">
    <property type="entry name" value="FCD"/>
    <property type="match status" value="1"/>
</dbReference>
<evidence type="ECO:0000313" key="7">
    <source>
        <dbReference type="Proteomes" id="UP001196870"/>
    </source>
</evidence>
<proteinExistence type="predicted"/>
<keyword evidence="2" id="KW-0238">DNA-binding</keyword>
<sequence>MEIFRVPHPSSARLPDAAEAPRPASAVVADALRRQILRGALPEGERLRQDAVAIRFGVSQMIAREAFRQLVAEGVLTAEARRGVSVAHMNPEEAWETTQLRSLIEAQALEWAIPLMTKADLAMAERSLGELDTARSTDRIIALNARFHEALYAPARRERTLAMIATLRINFERYLRFTWDETEHLEQSQQEHRAILDACRLRDAAQACALLKQHVRATGDLLVQRLRARRAG</sequence>
<protein>
    <submittedName>
        <fullName evidence="6">GntR family transcriptional regulator</fullName>
    </submittedName>
</protein>
<evidence type="ECO:0000313" key="6">
    <source>
        <dbReference type="EMBL" id="MBR0663828.1"/>
    </source>
</evidence>
<evidence type="ECO:0000256" key="4">
    <source>
        <dbReference type="SAM" id="MobiDB-lite"/>
    </source>
</evidence>
<gene>
    <name evidence="6" type="ORF">GXW71_05595</name>
</gene>
<reference evidence="7" key="1">
    <citation type="journal article" date="2021" name="Syst. Appl. Microbiol.">
        <title>Roseomonas hellenica sp. nov., isolated from roots of wild-growing Alkanna tinctoria.</title>
        <authorList>
            <person name="Rat A."/>
            <person name="Naranjo H.D."/>
            <person name="Lebbe L."/>
            <person name="Cnockaert M."/>
            <person name="Krigas N."/>
            <person name="Grigoriadou K."/>
            <person name="Maloupa E."/>
            <person name="Willems A."/>
        </authorList>
    </citation>
    <scope>NUCLEOTIDE SEQUENCE [LARGE SCALE GENOMIC DNA]</scope>
    <source>
        <strain evidence="7">LMG 31523</strain>
    </source>
</reference>
<dbReference type="SUPFAM" id="SSF46785">
    <property type="entry name" value="Winged helix' DNA-binding domain"/>
    <property type="match status" value="1"/>
</dbReference>
<feature type="domain" description="HTH gntR-type" evidence="5">
    <location>
        <begin position="22"/>
        <end position="89"/>
    </location>
</feature>
<evidence type="ECO:0000256" key="1">
    <source>
        <dbReference type="ARBA" id="ARBA00023015"/>
    </source>
</evidence>
<evidence type="ECO:0000256" key="2">
    <source>
        <dbReference type="ARBA" id="ARBA00023125"/>
    </source>
</evidence>
<name>A0ABS5EU56_9PROT</name>
<dbReference type="InterPro" id="IPR036388">
    <property type="entry name" value="WH-like_DNA-bd_sf"/>
</dbReference>
<dbReference type="PANTHER" id="PTHR43537">
    <property type="entry name" value="TRANSCRIPTIONAL REGULATOR, GNTR FAMILY"/>
    <property type="match status" value="1"/>
</dbReference>
<dbReference type="CDD" id="cd07377">
    <property type="entry name" value="WHTH_GntR"/>
    <property type="match status" value="1"/>
</dbReference>
<dbReference type="Gene3D" id="1.10.10.10">
    <property type="entry name" value="Winged helix-like DNA-binding domain superfamily/Winged helix DNA-binding domain"/>
    <property type="match status" value="1"/>
</dbReference>
<keyword evidence="1" id="KW-0805">Transcription regulation</keyword>
<dbReference type="InterPro" id="IPR008920">
    <property type="entry name" value="TF_FadR/GntR_C"/>
</dbReference>
<dbReference type="SMART" id="SM00345">
    <property type="entry name" value="HTH_GNTR"/>
    <property type="match status" value="1"/>
</dbReference>
<comment type="caution">
    <text evidence="6">The sequence shown here is derived from an EMBL/GenBank/DDBJ whole genome shotgun (WGS) entry which is preliminary data.</text>
</comment>
<dbReference type="InterPro" id="IPR011711">
    <property type="entry name" value="GntR_C"/>
</dbReference>
<dbReference type="Proteomes" id="UP001196870">
    <property type="component" value="Unassembled WGS sequence"/>
</dbReference>
<keyword evidence="7" id="KW-1185">Reference proteome</keyword>
<dbReference type="Gene3D" id="1.20.120.530">
    <property type="entry name" value="GntR ligand-binding domain-like"/>
    <property type="match status" value="1"/>
</dbReference>
<feature type="region of interest" description="Disordered" evidence="4">
    <location>
        <begin position="1"/>
        <end position="20"/>
    </location>
</feature>
<dbReference type="PROSITE" id="PS50949">
    <property type="entry name" value="HTH_GNTR"/>
    <property type="match status" value="1"/>
</dbReference>
<organism evidence="6 7">
    <name type="scientific">Plastoroseomonas hellenica</name>
    <dbReference type="NCBI Taxonomy" id="2687306"/>
    <lineage>
        <taxon>Bacteria</taxon>
        <taxon>Pseudomonadati</taxon>
        <taxon>Pseudomonadota</taxon>
        <taxon>Alphaproteobacteria</taxon>
        <taxon>Acetobacterales</taxon>
        <taxon>Acetobacteraceae</taxon>
        <taxon>Plastoroseomonas</taxon>
    </lineage>
</organism>
<dbReference type="EMBL" id="JAAGBB010000005">
    <property type="protein sequence ID" value="MBR0663828.1"/>
    <property type="molecule type" value="Genomic_DNA"/>
</dbReference>
<evidence type="ECO:0000259" key="5">
    <source>
        <dbReference type="PROSITE" id="PS50949"/>
    </source>
</evidence>
<keyword evidence="3" id="KW-0804">Transcription</keyword>
<dbReference type="PANTHER" id="PTHR43537:SF41">
    <property type="entry name" value="TRANSCRIPTIONAL REGULATORY PROTEIN"/>
    <property type="match status" value="1"/>
</dbReference>
<dbReference type="SMART" id="SM00895">
    <property type="entry name" value="FCD"/>
    <property type="match status" value="1"/>
</dbReference>
<dbReference type="Pfam" id="PF00392">
    <property type="entry name" value="GntR"/>
    <property type="match status" value="1"/>
</dbReference>
<dbReference type="InterPro" id="IPR000524">
    <property type="entry name" value="Tscrpt_reg_HTH_GntR"/>
</dbReference>